<gene>
    <name evidence="10" type="ORF">BG61_26470</name>
</gene>
<feature type="transmembrane region" description="Helical" evidence="9">
    <location>
        <begin position="1014"/>
        <end position="1036"/>
    </location>
</feature>
<feature type="transmembrane region" description="Helical" evidence="9">
    <location>
        <begin position="898"/>
        <end position="918"/>
    </location>
</feature>
<feature type="transmembrane region" description="Helical" evidence="9">
    <location>
        <begin position="486"/>
        <end position="505"/>
    </location>
</feature>
<feature type="region of interest" description="Disordered" evidence="8">
    <location>
        <begin position="1045"/>
        <end position="1068"/>
    </location>
</feature>
<evidence type="ECO:0000256" key="1">
    <source>
        <dbReference type="ARBA" id="ARBA00004651"/>
    </source>
</evidence>
<evidence type="ECO:0000256" key="3">
    <source>
        <dbReference type="ARBA" id="ARBA00022448"/>
    </source>
</evidence>
<dbReference type="InterPro" id="IPR001036">
    <property type="entry name" value="Acrflvin-R"/>
</dbReference>
<feature type="transmembrane region" description="Helical" evidence="9">
    <location>
        <begin position="342"/>
        <end position="358"/>
    </location>
</feature>
<protein>
    <submittedName>
        <fullName evidence="10">Cation transporter</fullName>
    </submittedName>
</protein>
<keyword evidence="11" id="KW-1185">Reference proteome</keyword>
<evidence type="ECO:0000256" key="2">
    <source>
        <dbReference type="ARBA" id="ARBA00010942"/>
    </source>
</evidence>
<dbReference type="NCBIfam" id="TIGR00914">
    <property type="entry name" value="2A0601"/>
    <property type="match status" value="1"/>
</dbReference>
<dbReference type="Gene3D" id="3.30.2090.10">
    <property type="entry name" value="Multidrug efflux transporter AcrB TolC docking domain, DN and DC subdomains"/>
    <property type="match status" value="2"/>
</dbReference>
<name>A0A069PIS4_9BURK</name>
<dbReference type="SUPFAM" id="SSF82693">
    <property type="entry name" value="Multidrug efflux transporter AcrB pore domain, PN1, PN2, PC1 and PC2 subdomains"/>
    <property type="match status" value="2"/>
</dbReference>
<keyword evidence="6 9" id="KW-1133">Transmembrane helix</keyword>
<comment type="similarity">
    <text evidence="2">Belongs to the resistance-nodulation-cell division (RND) (TC 2.A.6) family.</text>
</comment>
<sequence>MIARLIRWSIHNRFLVLLATVLVTAWGVYSVTQTPLDALPDLSDTQVIIKASYPGKAPQVIEDQVTYPLTTTLLGVPGAKTIRAYSSFGDAFVYVLFDDKTDQYWARSRVLEYLNQVQSRLPQGATVSLGPDATGVGWVYEYALVDKTGKHDLGQLRALNDWFLKFELKSVPDVSEVASIGGMVRQYQVVLDPDKLRAYGITQGAVADALGKANQESGGSVVEMAESEYMVRSSGYLRTLDDFRNVVLRTNDAGTPVLLRDVARIQIGPEMRRGIAELNGQGEVAGGVIVMRSGKNALTTIDAVKAKLADLKRSLPAGVEVVSTYDRSQLIERAVDNLKDKLIEEFIIVGLVCAVFLFHLRSAFVAILSLPLGVLAAFIVMRYQGVNANLMSLGGIAIAIGAMIDAAIVMIENAHKHLEAYDHDHPGEQITTAQRWELIATSAAEVGPALFFSLLIITLSFIPVFSLEGQEGKLFSPLAFTKTYTIAAAAGLSVTLVPVLMGYLIRGRIPHENANPINRVLIRLYRPLLEATLRRPWIAIGLAVVALAASVIPLSQLGGEFMPPLDEGDLLYMPTALPGISAEKASELLQQTDRLIKTVPEVATVFGKSGRADTATDPAPLEMFETTIQFKPRSQWRPGMTPEKLVDELDRTVKVPGLSNVWVPPIRNRLDMLSTGIKTPVGVKISGSDLSQIDRIAAQVEAAVKNVPGVTSALAERLNGGRYIDVDIDRLAAARYGLAVADIQSVVSSAVGGENIGEVIAGRERFPINIRYPREIRDSLEKLRQLPVVTDRGAQIQLGDVAHITIADGPPMIRSENARLSGYVYVDIRNTDLHSAVQAMQRAVEEKVTLPPGYSIAWSGQFEYLERAAAKLRTVIPVTLVVIFVLLFLTFNSAADALLLMSTVPFALVGGFWLIWILGHAVSVATAVGFIALAGVAAEFGVVMLLYLKGALNRRLEDGEPLTEALLFDAIREGAVLRVRPKAMTVAVVLAGLIPIMVGHGAGSEVMQRIAAPMVGGMVTAPILSMFVIPAAWFLLQRRRARQSSRVRPPHAVPSGTKVPATQTGETQ</sequence>
<feature type="transmembrane region" description="Helical" evidence="9">
    <location>
        <begin position="924"/>
        <end position="948"/>
    </location>
</feature>
<comment type="subcellular location">
    <subcellularLocation>
        <location evidence="1">Cell membrane</location>
        <topology evidence="1">Multi-pass membrane protein</topology>
    </subcellularLocation>
</comment>
<evidence type="ECO:0000313" key="10">
    <source>
        <dbReference type="EMBL" id="KDR40257.1"/>
    </source>
</evidence>
<evidence type="ECO:0000256" key="7">
    <source>
        <dbReference type="ARBA" id="ARBA00023136"/>
    </source>
</evidence>
<accession>A0A069PIS4</accession>
<dbReference type="Proteomes" id="UP000027466">
    <property type="component" value="Unassembled WGS sequence"/>
</dbReference>
<evidence type="ECO:0000256" key="4">
    <source>
        <dbReference type="ARBA" id="ARBA00022475"/>
    </source>
</evidence>
<keyword evidence="7 9" id="KW-0472">Membrane</keyword>
<feature type="transmembrane region" description="Helical" evidence="9">
    <location>
        <begin position="365"/>
        <end position="384"/>
    </location>
</feature>
<dbReference type="Gene3D" id="3.30.70.1430">
    <property type="entry name" value="Multidrug efflux transporter AcrB pore domain"/>
    <property type="match status" value="2"/>
</dbReference>
<dbReference type="PANTHER" id="PTHR32063">
    <property type="match status" value="1"/>
</dbReference>
<dbReference type="SUPFAM" id="SSF82866">
    <property type="entry name" value="Multidrug efflux transporter AcrB transmembrane domain"/>
    <property type="match status" value="2"/>
</dbReference>
<reference evidence="10 11" key="1">
    <citation type="submission" date="2014-03" db="EMBL/GenBank/DDBJ databases">
        <title>Draft Genome Sequences of Four Burkholderia Strains.</title>
        <authorList>
            <person name="Liu X.Y."/>
            <person name="Li C.X."/>
            <person name="Xu J.H."/>
        </authorList>
    </citation>
    <scope>NUCLEOTIDE SEQUENCE [LARGE SCALE GENOMIC DNA]</scope>
    <source>
        <strain evidence="10 11">DSM 50014</strain>
    </source>
</reference>
<dbReference type="Gene3D" id="1.20.1640.10">
    <property type="entry name" value="Multidrug efflux transporter AcrB transmembrane domain"/>
    <property type="match status" value="2"/>
</dbReference>
<dbReference type="Gene3D" id="3.30.70.1320">
    <property type="entry name" value="Multidrug efflux transporter AcrB pore domain like"/>
    <property type="match status" value="1"/>
</dbReference>
<dbReference type="SUPFAM" id="SSF82714">
    <property type="entry name" value="Multidrug efflux transporter AcrB TolC docking domain, DN and DC subdomains"/>
    <property type="match status" value="2"/>
</dbReference>
<dbReference type="GO" id="GO:0008324">
    <property type="term" value="F:monoatomic cation transmembrane transporter activity"/>
    <property type="evidence" value="ECO:0007669"/>
    <property type="project" value="InterPro"/>
</dbReference>
<dbReference type="EMBL" id="JFHC01000043">
    <property type="protein sequence ID" value="KDR40257.1"/>
    <property type="molecule type" value="Genomic_DNA"/>
</dbReference>
<dbReference type="RefSeq" id="WP_035927824.1">
    <property type="nucleotide sequence ID" value="NZ_CADFFX010000007.1"/>
</dbReference>
<keyword evidence="5 9" id="KW-0812">Transmembrane</keyword>
<dbReference type="GO" id="GO:0005886">
    <property type="term" value="C:plasma membrane"/>
    <property type="evidence" value="ECO:0007669"/>
    <property type="project" value="UniProtKB-SubCell"/>
</dbReference>
<feature type="transmembrane region" description="Helical" evidence="9">
    <location>
        <begin position="874"/>
        <end position="891"/>
    </location>
</feature>
<dbReference type="PRINTS" id="PR00702">
    <property type="entry name" value="ACRIFLAVINRP"/>
</dbReference>
<dbReference type="GO" id="GO:0042910">
    <property type="term" value="F:xenobiotic transmembrane transporter activity"/>
    <property type="evidence" value="ECO:0007669"/>
    <property type="project" value="TreeGrafter"/>
</dbReference>
<feature type="transmembrane region" description="Helical" evidence="9">
    <location>
        <begin position="536"/>
        <end position="555"/>
    </location>
</feature>
<evidence type="ECO:0000256" key="8">
    <source>
        <dbReference type="SAM" id="MobiDB-lite"/>
    </source>
</evidence>
<evidence type="ECO:0000256" key="9">
    <source>
        <dbReference type="SAM" id="Phobius"/>
    </source>
</evidence>
<proteinExistence type="inferred from homology"/>
<dbReference type="AlphaFoldDB" id="A0A069PIS4"/>
<evidence type="ECO:0000256" key="5">
    <source>
        <dbReference type="ARBA" id="ARBA00022692"/>
    </source>
</evidence>
<dbReference type="InterPro" id="IPR004763">
    <property type="entry name" value="CusA-like"/>
</dbReference>
<feature type="transmembrane region" description="Helical" evidence="9">
    <location>
        <begin position="446"/>
        <end position="466"/>
    </location>
</feature>
<evidence type="ECO:0000256" key="6">
    <source>
        <dbReference type="ARBA" id="ARBA00022989"/>
    </source>
</evidence>
<dbReference type="STRING" id="60547.GCA_000751215_01440"/>
<comment type="caution">
    <text evidence="10">The sequence shown here is derived from an EMBL/GenBank/DDBJ whole genome shotgun (WGS) entry which is preliminary data.</text>
</comment>
<feature type="transmembrane region" description="Helical" evidence="9">
    <location>
        <begin position="983"/>
        <end position="1002"/>
    </location>
</feature>
<keyword evidence="4" id="KW-1003">Cell membrane</keyword>
<dbReference type="Pfam" id="PF00873">
    <property type="entry name" value="ACR_tran"/>
    <property type="match status" value="1"/>
</dbReference>
<keyword evidence="3" id="KW-0813">Transport</keyword>
<dbReference type="InterPro" id="IPR027463">
    <property type="entry name" value="AcrB_DN_DC_subdom"/>
</dbReference>
<dbReference type="Gene3D" id="3.30.70.1440">
    <property type="entry name" value="Multidrug efflux transporter AcrB pore domain"/>
    <property type="match status" value="1"/>
</dbReference>
<evidence type="ECO:0000313" key="11">
    <source>
        <dbReference type="Proteomes" id="UP000027466"/>
    </source>
</evidence>
<feature type="transmembrane region" description="Helical" evidence="9">
    <location>
        <begin position="390"/>
        <end position="411"/>
    </location>
</feature>
<dbReference type="PANTHER" id="PTHR32063:SF19">
    <property type="entry name" value="CATION EFFLUX SYSTEM PROTEIN CUSA"/>
    <property type="match status" value="1"/>
</dbReference>
<organism evidence="10 11">
    <name type="scientific">Caballeronia glathei</name>
    <dbReference type="NCBI Taxonomy" id="60547"/>
    <lineage>
        <taxon>Bacteria</taxon>
        <taxon>Pseudomonadati</taxon>
        <taxon>Pseudomonadota</taxon>
        <taxon>Betaproteobacteria</taxon>
        <taxon>Burkholderiales</taxon>
        <taxon>Burkholderiaceae</taxon>
        <taxon>Caballeronia</taxon>
    </lineage>
</organism>